<organism evidence="1">
    <name type="scientific">marine sediment metagenome</name>
    <dbReference type="NCBI Taxonomy" id="412755"/>
    <lineage>
        <taxon>unclassified sequences</taxon>
        <taxon>metagenomes</taxon>
        <taxon>ecological metagenomes</taxon>
    </lineage>
</organism>
<dbReference type="EMBL" id="LAZR01070296">
    <property type="protein sequence ID" value="KKK42878.1"/>
    <property type="molecule type" value="Genomic_DNA"/>
</dbReference>
<sequence>MNILIYYSKINRIMDGILEKEESDRI</sequence>
<reference evidence="1" key="1">
    <citation type="journal article" date="2015" name="Nature">
        <title>Complex archaea that bridge the gap between prokaryotes and eukaryotes.</title>
        <authorList>
            <person name="Spang A."/>
            <person name="Saw J.H."/>
            <person name="Jorgensen S.L."/>
            <person name="Zaremba-Niedzwiedzka K."/>
            <person name="Martijn J."/>
            <person name="Lind A.E."/>
            <person name="van Eijk R."/>
            <person name="Schleper C."/>
            <person name="Guy L."/>
            <person name="Ettema T.J."/>
        </authorList>
    </citation>
    <scope>NUCLEOTIDE SEQUENCE</scope>
</reference>
<gene>
    <name evidence="1" type="ORF">LCGC14_3169370</name>
</gene>
<name>A0A0F8VEH7_9ZZZZ</name>
<protein>
    <submittedName>
        <fullName evidence="1">Uncharacterized protein</fullName>
    </submittedName>
</protein>
<accession>A0A0F8VEH7</accession>
<comment type="caution">
    <text evidence="1">The sequence shown here is derived from an EMBL/GenBank/DDBJ whole genome shotgun (WGS) entry which is preliminary data.</text>
</comment>
<proteinExistence type="predicted"/>
<feature type="non-terminal residue" evidence="1">
    <location>
        <position position="26"/>
    </location>
</feature>
<evidence type="ECO:0000313" key="1">
    <source>
        <dbReference type="EMBL" id="KKK42878.1"/>
    </source>
</evidence>
<dbReference type="AlphaFoldDB" id="A0A0F8VEH7"/>